<keyword evidence="1" id="KW-0812">Transmembrane</keyword>
<name>E1YKH8_9BACT</name>
<evidence type="ECO:0000256" key="1">
    <source>
        <dbReference type="SAM" id="Phobius"/>
    </source>
</evidence>
<accession>E1YKH8</accession>
<feature type="transmembrane region" description="Helical" evidence="1">
    <location>
        <begin position="28"/>
        <end position="46"/>
    </location>
</feature>
<organism evidence="2">
    <name type="scientific">uncultured Desulfobacterium sp</name>
    <dbReference type="NCBI Taxonomy" id="201089"/>
    <lineage>
        <taxon>Bacteria</taxon>
        <taxon>Pseudomonadati</taxon>
        <taxon>Thermodesulfobacteriota</taxon>
        <taxon>Desulfobacteria</taxon>
        <taxon>Desulfobacterales</taxon>
        <taxon>Desulfobacteriaceae</taxon>
        <taxon>Desulfobacterium</taxon>
        <taxon>environmental samples</taxon>
    </lineage>
</organism>
<dbReference type="EMBL" id="FR695877">
    <property type="protein sequence ID" value="CBX30611.1"/>
    <property type="molecule type" value="Genomic_DNA"/>
</dbReference>
<gene>
    <name evidence="2" type="ORF">N47_E41230</name>
</gene>
<evidence type="ECO:0000313" key="2">
    <source>
        <dbReference type="EMBL" id="CBX30611.1"/>
    </source>
</evidence>
<protein>
    <recommendedName>
        <fullName evidence="3">Zinc ribbon domain-containing protein</fullName>
    </recommendedName>
</protein>
<sequence>MEVFIVAVIIGLIPAAIAQSKGRSFVGFWIYGALIFIVALPHALLMKANPKAVEEKALASGGKKCPHCAEVIKAEANVCRFCGRDLQ</sequence>
<keyword evidence="1" id="KW-0472">Membrane</keyword>
<proteinExistence type="predicted"/>
<reference evidence="2" key="1">
    <citation type="journal article" date="2011" name="Environ. Microbiol.">
        <title>Genomic insights into the metabolic potential of the polycyclic aromatic hydrocarbon degrading sulfate-reducing Deltaproteobacterium N47.</title>
        <authorList>
            <person name="Bergmann F."/>
            <person name="Selesi D."/>
            <person name="Weinmaier T."/>
            <person name="Tischler P."/>
            <person name="Rattei T."/>
            <person name="Meckenstock R.U."/>
        </authorList>
    </citation>
    <scope>NUCLEOTIDE SEQUENCE</scope>
</reference>
<dbReference type="AlphaFoldDB" id="E1YKH8"/>
<evidence type="ECO:0008006" key="3">
    <source>
        <dbReference type="Google" id="ProtNLM"/>
    </source>
</evidence>
<keyword evidence="1" id="KW-1133">Transmembrane helix</keyword>